<name>A0AAU7BY97_9RICK</name>
<dbReference type="AlphaFoldDB" id="A0AAU7BY97"/>
<evidence type="ECO:0000313" key="1">
    <source>
        <dbReference type="EMBL" id="XBG66085.1"/>
    </source>
</evidence>
<protein>
    <submittedName>
        <fullName evidence="1">Uncharacterized protein</fullName>
    </submittedName>
</protein>
<organism evidence="1">
    <name type="scientific">Rickettsia oklahomensis</name>
    <dbReference type="NCBI Taxonomy" id="3141789"/>
    <lineage>
        <taxon>Bacteria</taxon>
        <taxon>Pseudomonadati</taxon>
        <taxon>Pseudomonadota</taxon>
        <taxon>Alphaproteobacteria</taxon>
        <taxon>Rickettsiales</taxon>
        <taxon>Rickettsiaceae</taxon>
        <taxon>Rickettsieae</taxon>
        <taxon>Rickettsia</taxon>
        <taxon>belli group</taxon>
    </lineage>
</organism>
<reference evidence="1" key="1">
    <citation type="submission" date="2024-05" db="EMBL/GenBank/DDBJ databases">
        <title>Characterization of a novel Rickettsia species. (Rickettsia oklahomia sp. nov.) from Amblyomma americanum ticks.</title>
        <authorList>
            <person name="Korla P.K."/>
            <person name="Karounos M."/>
            <person name="Wilson J.M."/>
            <person name="Little S.E."/>
            <person name="Qurollo B.A."/>
        </authorList>
    </citation>
    <scope>NUCLEOTIDE SEQUENCE</scope>
    <source>
        <strain evidence="1">Oklahoma-10</strain>
    </source>
</reference>
<dbReference type="KEGG" id="rof:AAGW17_03770"/>
<dbReference type="EMBL" id="CP157197">
    <property type="protein sequence ID" value="XBG66085.1"/>
    <property type="molecule type" value="Genomic_DNA"/>
</dbReference>
<dbReference type="RefSeq" id="WP_347938721.1">
    <property type="nucleotide sequence ID" value="NZ_CP157197.1"/>
</dbReference>
<accession>A0AAU7BY97</accession>
<sequence>MKRIIKVHDITTEFKNYFSKLNLDSVASFINTASTLGINLKDMGHYSAKMGKYSNERVGRKI</sequence>
<gene>
    <name evidence="1" type="ORF">AAGW17_03770</name>
</gene>
<proteinExistence type="predicted"/>